<protein>
    <submittedName>
        <fullName evidence="2">Uncharacterized protein</fullName>
    </submittedName>
</protein>
<dbReference type="Proteomes" id="UP001166585">
    <property type="component" value="Unassembled WGS sequence"/>
</dbReference>
<dbReference type="EMBL" id="JAHCQH010000021">
    <property type="protein sequence ID" value="MBS9478661.1"/>
    <property type="molecule type" value="Genomic_DNA"/>
</dbReference>
<dbReference type="RefSeq" id="WP_213756640.1">
    <property type="nucleotide sequence ID" value="NZ_JAHCQH010000021.1"/>
</dbReference>
<gene>
    <name evidence="2" type="ORF">KIP89_16235</name>
</gene>
<feature type="region of interest" description="Disordered" evidence="1">
    <location>
        <begin position="50"/>
        <end position="75"/>
    </location>
</feature>
<evidence type="ECO:0000313" key="2">
    <source>
        <dbReference type="EMBL" id="MBS9478661.1"/>
    </source>
</evidence>
<evidence type="ECO:0000313" key="3">
    <source>
        <dbReference type="Proteomes" id="UP001166585"/>
    </source>
</evidence>
<organism evidence="2 3">
    <name type="scientific">Ancylobacter radicis</name>
    <dbReference type="NCBI Taxonomy" id="2836179"/>
    <lineage>
        <taxon>Bacteria</taxon>
        <taxon>Pseudomonadati</taxon>
        <taxon>Pseudomonadota</taxon>
        <taxon>Alphaproteobacteria</taxon>
        <taxon>Hyphomicrobiales</taxon>
        <taxon>Xanthobacteraceae</taxon>
        <taxon>Ancylobacter</taxon>
    </lineage>
</organism>
<proteinExistence type="predicted"/>
<name>A0ABS5RAG7_9HYPH</name>
<keyword evidence="3" id="KW-1185">Reference proteome</keyword>
<accession>A0ABS5RAG7</accession>
<feature type="compositionally biased region" description="Basic and acidic residues" evidence="1">
    <location>
        <begin position="50"/>
        <end position="59"/>
    </location>
</feature>
<evidence type="ECO:0000256" key="1">
    <source>
        <dbReference type="SAM" id="MobiDB-lite"/>
    </source>
</evidence>
<reference evidence="2" key="1">
    <citation type="submission" date="2021-05" db="EMBL/GenBank/DDBJ databases">
        <authorList>
            <person name="Sun Q."/>
            <person name="Inoue M."/>
        </authorList>
    </citation>
    <scope>NUCLEOTIDE SEQUENCE</scope>
    <source>
        <strain evidence="2">VKM B-3255</strain>
    </source>
</reference>
<sequence length="75" mass="8328">MRDYRKRGDRIAAGKIGGLDRHATGKGRIDMSVTRLARLIGRRMAREMFEAEGPHDKVGLKVKPPSLGREPSGRS</sequence>
<comment type="caution">
    <text evidence="2">The sequence shown here is derived from an EMBL/GenBank/DDBJ whole genome shotgun (WGS) entry which is preliminary data.</text>
</comment>